<feature type="domain" description="LysM" evidence="2">
    <location>
        <begin position="39"/>
        <end position="88"/>
    </location>
</feature>
<accession>A0ABU9PUY7</accession>
<dbReference type="PROSITE" id="PS51782">
    <property type="entry name" value="LYSM"/>
    <property type="match status" value="1"/>
</dbReference>
<evidence type="ECO:0000256" key="1">
    <source>
        <dbReference type="SAM" id="SignalP"/>
    </source>
</evidence>
<dbReference type="InterPro" id="IPR052196">
    <property type="entry name" value="Bact_Kbp"/>
</dbReference>
<dbReference type="Pfam" id="PF01476">
    <property type="entry name" value="LysM"/>
    <property type="match status" value="1"/>
</dbReference>
<dbReference type="PANTHER" id="PTHR34700:SF4">
    <property type="entry name" value="PHAGE-LIKE ELEMENT PBSX PROTEIN XKDP"/>
    <property type="match status" value="1"/>
</dbReference>
<protein>
    <submittedName>
        <fullName evidence="3">LysM peptidoglycan-binding domain-containing protein</fullName>
    </submittedName>
</protein>
<dbReference type="Gene3D" id="3.10.350.10">
    <property type="entry name" value="LysM domain"/>
    <property type="match status" value="1"/>
</dbReference>
<sequence length="354" mass="38701">MKKFSTAALLLALSAGFGGMAHAQAVKTMRCEFLPNAPDQHVVVRGDTLWGISGQFLQHPWCWPQVWGLNQDQIRNPHWIYPGQIVYFDRVNGRLRLGKSAGEPGVVKLSPQTRVQGIGRDAINAISTDAIGPFLSQPLIVEDDALDSSPHIVAVQDGHLNLGKGDKAYVRGDLADASAFQVFRPGNPLKDPETGKVIANEALYLGTLKLERRGKTPDEAATFSVVDTKEEMQVGDRIIPRPVEPILNYVPHAPAGEVNARVVSVYGGVAAAAQNQILSINRGKADNIDIGTVLQLYRFGKTIKDPADHNNKVKLPDEQYGTLFIFRVFNHISYGLIMEVQNTVDIGDIARSPE</sequence>
<feature type="chain" id="PRO_5046198905" evidence="1">
    <location>
        <begin position="24"/>
        <end position="354"/>
    </location>
</feature>
<keyword evidence="4" id="KW-1185">Reference proteome</keyword>
<dbReference type="EMBL" id="JBANDC010000006">
    <property type="protein sequence ID" value="MEM4987796.1"/>
    <property type="molecule type" value="Genomic_DNA"/>
</dbReference>
<dbReference type="CDD" id="cd00118">
    <property type="entry name" value="LysM"/>
    <property type="match status" value="1"/>
</dbReference>
<dbReference type="Proteomes" id="UP001495910">
    <property type="component" value="Unassembled WGS sequence"/>
</dbReference>
<dbReference type="PANTHER" id="PTHR34700">
    <property type="entry name" value="POTASSIUM BINDING PROTEIN KBP"/>
    <property type="match status" value="1"/>
</dbReference>
<feature type="signal peptide" evidence="1">
    <location>
        <begin position="1"/>
        <end position="23"/>
    </location>
</feature>
<proteinExistence type="predicted"/>
<evidence type="ECO:0000259" key="2">
    <source>
        <dbReference type="PROSITE" id="PS51782"/>
    </source>
</evidence>
<organism evidence="3 4">
    <name type="scientific">Collimonas rhizosphaerae</name>
    <dbReference type="NCBI Taxonomy" id="3126357"/>
    <lineage>
        <taxon>Bacteria</taxon>
        <taxon>Pseudomonadati</taxon>
        <taxon>Pseudomonadota</taxon>
        <taxon>Betaproteobacteria</taxon>
        <taxon>Burkholderiales</taxon>
        <taxon>Oxalobacteraceae</taxon>
        <taxon>Collimonas</taxon>
    </lineage>
</organism>
<dbReference type="InterPro" id="IPR018392">
    <property type="entry name" value="LysM"/>
</dbReference>
<gene>
    <name evidence="3" type="ORF">V8G57_10400</name>
</gene>
<name>A0ABU9PUY7_9BURK</name>
<comment type="caution">
    <text evidence="3">The sequence shown here is derived from an EMBL/GenBank/DDBJ whole genome shotgun (WGS) entry which is preliminary data.</text>
</comment>
<dbReference type="RefSeq" id="WP_342829325.1">
    <property type="nucleotide sequence ID" value="NZ_JBANDC010000006.1"/>
</dbReference>
<evidence type="ECO:0000313" key="4">
    <source>
        <dbReference type="Proteomes" id="UP001495910"/>
    </source>
</evidence>
<keyword evidence="1" id="KW-0732">Signal</keyword>
<reference evidence="3 4" key="1">
    <citation type="submission" date="2024-02" db="EMBL/GenBank/DDBJ databases">
        <title>Draft genome sequence of Collimonas sp. strain H4R21, an effective mineral-weathering bacterial strain isolated from the beech rhizosphere.</title>
        <authorList>
            <person name="Morin E."/>
            <person name="Uroz S."/>
            <person name="Leveau J.H.J."/>
            <person name="Kumar R."/>
            <person name="Rey M.W."/>
            <person name="Pham J."/>
        </authorList>
    </citation>
    <scope>NUCLEOTIDE SEQUENCE [LARGE SCALE GENOMIC DNA]</scope>
    <source>
        <strain evidence="3 4">H4R21</strain>
    </source>
</reference>
<dbReference type="InterPro" id="IPR036779">
    <property type="entry name" value="LysM_dom_sf"/>
</dbReference>
<evidence type="ECO:0000313" key="3">
    <source>
        <dbReference type="EMBL" id="MEM4987796.1"/>
    </source>
</evidence>